<dbReference type="EMBL" id="JAIQCV010000001">
    <property type="protein sequence ID" value="KAH1128623.1"/>
    <property type="molecule type" value="Genomic_DNA"/>
</dbReference>
<evidence type="ECO:0000313" key="3">
    <source>
        <dbReference type="Proteomes" id="UP000828251"/>
    </source>
</evidence>
<reference evidence="1" key="1">
    <citation type="journal article" date="2021" name="Plant Biotechnol. J.">
        <title>Multi-omics assisted identification of the key and species-specific regulatory components of drought-tolerant mechanisms in Gossypium stocksii.</title>
        <authorList>
            <person name="Yu D."/>
            <person name="Ke L."/>
            <person name="Zhang D."/>
            <person name="Wu Y."/>
            <person name="Sun Y."/>
            <person name="Mei J."/>
            <person name="Sun J."/>
            <person name="Sun Y."/>
        </authorList>
    </citation>
    <scope>NUCLEOTIDE SEQUENCE</scope>
    <source>
        <tissue evidence="1">Leaf</tissue>
    </source>
</reference>
<protein>
    <submittedName>
        <fullName evidence="1">Uncharacterized protein</fullName>
    </submittedName>
</protein>
<dbReference type="Proteomes" id="UP000828251">
    <property type="component" value="Unassembled WGS sequence"/>
</dbReference>
<dbReference type="EMBL" id="JAIQCV010000005">
    <property type="protein sequence ID" value="KAH1097403.1"/>
    <property type="molecule type" value="Genomic_DNA"/>
</dbReference>
<dbReference type="OrthoDB" id="1015575at2759"/>
<proteinExistence type="predicted"/>
<name>A0A9D3VV69_9ROSI</name>
<gene>
    <name evidence="2" type="ORF">J1N35_000001</name>
    <name evidence="1" type="ORF">J1N35_014324</name>
</gene>
<comment type="caution">
    <text evidence="1">The sequence shown here is derived from an EMBL/GenBank/DDBJ whole genome shotgun (WGS) entry which is preliminary data.</text>
</comment>
<evidence type="ECO:0000313" key="2">
    <source>
        <dbReference type="EMBL" id="KAH1128623.1"/>
    </source>
</evidence>
<organism evidence="1 3">
    <name type="scientific">Gossypium stocksii</name>
    <dbReference type="NCBI Taxonomy" id="47602"/>
    <lineage>
        <taxon>Eukaryota</taxon>
        <taxon>Viridiplantae</taxon>
        <taxon>Streptophyta</taxon>
        <taxon>Embryophyta</taxon>
        <taxon>Tracheophyta</taxon>
        <taxon>Spermatophyta</taxon>
        <taxon>Magnoliopsida</taxon>
        <taxon>eudicotyledons</taxon>
        <taxon>Gunneridae</taxon>
        <taxon>Pentapetalae</taxon>
        <taxon>rosids</taxon>
        <taxon>malvids</taxon>
        <taxon>Malvales</taxon>
        <taxon>Malvaceae</taxon>
        <taxon>Malvoideae</taxon>
        <taxon>Gossypium</taxon>
    </lineage>
</organism>
<sequence length="59" mass="6744">MVGSPSSFDVDLFKLPEAPLIRDQVRHSFEAVLAFFLNLWFKTKANTHKISSKQLPNEP</sequence>
<keyword evidence="3" id="KW-1185">Reference proteome</keyword>
<dbReference type="AlphaFoldDB" id="A0A9D3VV69"/>
<accession>A0A9D3VV69</accession>
<evidence type="ECO:0000313" key="1">
    <source>
        <dbReference type="EMBL" id="KAH1097403.1"/>
    </source>
</evidence>